<dbReference type="InterPro" id="IPR023006">
    <property type="entry name" value="YchJ-like"/>
</dbReference>
<dbReference type="HAMAP" id="MF_00612">
    <property type="entry name" value="UPF0225"/>
    <property type="match status" value="1"/>
</dbReference>
<dbReference type="InterPro" id="IPR048469">
    <property type="entry name" value="YchJ-like_M"/>
</dbReference>
<dbReference type="NCBIfam" id="NF002449">
    <property type="entry name" value="PRK01617.1"/>
    <property type="match status" value="1"/>
</dbReference>
<feature type="domain" description="YchJ-like middle NTF2-like" evidence="3">
    <location>
        <begin position="35"/>
        <end position="133"/>
    </location>
</feature>
<dbReference type="PANTHER" id="PTHR33747:SF1">
    <property type="entry name" value="ADENYLATE CYCLASE-ASSOCIATED CAP C-TERMINAL DOMAIN-CONTAINING PROTEIN"/>
    <property type="match status" value="1"/>
</dbReference>
<dbReference type="SUPFAM" id="SSF103642">
    <property type="entry name" value="Sec-C motif"/>
    <property type="match status" value="1"/>
</dbReference>
<dbReference type="InterPro" id="IPR004027">
    <property type="entry name" value="SEC_C_motif"/>
</dbReference>
<proteinExistence type="inferred from homology"/>
<sequence length="162" mass="17900">MTSQEPGHDTSCPCGSGDSLGECCGRYHEGHPAPSAERLMRSRYSAYVLGLIDYLKATTLPVQQASLDLRSMQEWSATSVWLGLEVEDSQLLGGQPEHARVSFTARWHDGNGEHVQHERSAFVQHDGKWYFIDPTVPLKSGRNDPCPCGSGQKFKKCCAAYL</sequence>
<dbReference type="EMBL" id="POUW01000006">
    <property type="protein sequence ID" value="PNG04253.1"/>
    <property type="molecule type" value="Genomic_DNA"/>
</dbReference>
<evidence type="ECO:0000313" key="5">
    <source>
        <dbReference type="Proteomes" id="UP000235897"/>
    </source>
</evidence>
<dbReference type="AlphaFoldDB" id="A0A2N8SP49"/>
<dbReference type="OrthoDB" id="21421at2"/>
<dbReference type="PANTHER" id="PTHR33747">
    <property type="entry name" value="UPF0225 PROTEIN SCO1677"/>
    <property type="match status" value="1"/>
</dbReference>
<dbReference type="NCBIfam" id="NF001213">
    <property type="entry name" value="PRK00183.1"/>
    <property type="match status" value="1"/>
</dbReference>
<organism evidence="4 5">
    <name type="scientific">Stutzerimonas stutzeri</name>
    <name type="common">Pseudomonas stutzeri</name>
    <dbReference type="NCBI Taxonomy" id="316"/>
    <lineage>
        <taxon>Bacteria</taxon>
        <taxon>Pseudomonadati</taxon>
        <taxon>Pseudomonadota</taxon>
        <taxon>Gammaproteobacteria</taxon>
        <taxon>Pseudomonadales</taxon>
        <taxon>Pseudomonadaceae</taxon>
        <taxon>Stutzerimonas</taxon>
    </lineage>
</organism>
<evidence type="ECO:0000256" key="2">
    <source>
        <dbReference type="HAMAP-Rule" id="MF_00612"/>
    </source>
</evidence>
<comment type="similarity">
    <text evidence="1 2">Belongs to the UPF0225 family.</text>
</comment>
<name>A0A2N8SP49_STUST</name>
<protein>
    <recommendedName>
        <fullName evidence="2">UPF0225 protein CXL00_15710</fullName>
    </recommendedName>
</protein>
<comment type="caution">
    <text evidence="4">The sequence shown here is derived from an EMBL/GenBank/DDBJ whole genome shotgun (WGS) entry which is preliminary data.</text>
</comment>
<dbReference type="Pfam" id="PF02810">
    <property type="entry name" value="SEC-C"/>
    <property type="match status" value="1"/>
</dbReference>
<accession>A0A2N8SP49</accession>
<dbReference type="NCBIfam" id="NF002486">
    <property type="entry name" value="PRK01752.1"/>
    <property type="match status" value="1"/>
</dbReference>
<dbReference type="Gene3D" id="3.10.450.50">
    <property type="match status" value="1"/>
</dbReference>
<dbReference type="Proteomes" id="UP000235897">
    <property type="component" value="Unassembled WGS sequence"/>
</dbReference>
<dbReference type="Pfam" id="PF17775">
    <property type="entry name" value="YchJ_M-like"/>
    <property type="match status" value="1"/>
</dbReference>
<dbReference type="RefSeq" id="WP_021206609.1">
    <property type="nucleotide sequence ID" value="NZ_JAMOIG010000004.1"/>
</dbReference>
<dbReference type="InterPro" id="IPR032710">
    <property type="entry name" value="NTF2-like_dom_sf"/>
</dbReference>
<reference evidence="4 5" key="1">
    <citation type="submission" date="2018-01" db="EMBL/GenBank/DDBJ databases">
        <title>Denitrification phenotypes of diverse strains of Pseudomonas stutzeri.</title>
        <authorList>
            <person name="Milligan D.A."/>
            <person name="Bergaust L."/>
            <person name="Bakken L.R."/>
            <person name="Frostegard A."/>
        </authorList>
    </citation>
    <scope>NUCLEOTIDE SEQUENCE [LARGE SCALE GENOMIC DNA]</scope>
    <source>
        <strain evidence="4 5">28a3</strain>
    </source>
</reference>
<gene>
    <name evidence="4" type="ORF">CXL00_15710</name>
</gene>
<dbReference type="SUPFAM" id="SSF54427">
    <property type="entry name" value="NTF2-like"/>
    <property type="match status" value="1"/>
</dbReference>
<evidence type="ECO:0000256" key="1">
    <source>
        <dbReference type="ARBA" id="ARBA00010839"/>
    </source>
</evidence>
<evidence type="ECO:0000313" key="4">
    <source>
        <dbReference type="EMBL" id="PNG04253.1"/>
    </source>
</evidence>
<evidence type="ECO:0000259" key="3">
    <source>
        <dbReference type="Pfam" id="PF17775"/>
    </source>
</evidence>